<evidence type="ECO:0000259" key="8">
    <source>
        <dbReference type="PROSITE" id="PS50011"/>
    </source>
</evidence>
<dbReference type="SMART" id="SM00220">
    <property type="entry name" value="S_TKc"/>
    <property type="match status" value="1"/>
</dbReference>
<protein>
    <submittedName>
        <fullName evidence="9">Serine/threonine protein kinase</fullName>
    </submittedName>
</protein>
<feature type="domain" description="Protein kinase" evidence="8">
    <location>
        <begin position="27"/>
        <end position="280"/>
    </location>
</feature>
<name>A0A2P8CWT4_9ACTN</name>
<evidence type="ECO:0000256" key="2">
    <source>
        <dbReference type="ARBA" id="ARBA00022741"/>
    </source>
</evidence>
<dbReference type="PROSITE" id="PS00107">
    <property type="entry name" value="PROTEIN_KINASE_ATP"/>
    <property type="match status" value="1"/>
</dbReference>
<evidence type="ECO:0000256" key="4">
    <source>
        <dbReference type="ARBA" id="ARBA00022840"/>
    </source>
</evidence>
<dbReference type="PANTHER" id="PTHR43289:SF34">
    <property type="entry name" value="SERINE_THREONINE-PROTEIN KINASE YBDM-RELATED"/>
    <property type="match status" value="1"/>
</dbReference>
<keyword evidence="7" id="KW-1133">Transmembrane helix</keyword>
<dbReference type="GO" id="GO:0004674">
    <property type="term" value="F:protein serine/threonine kinase activity"/>
    <property type="evidence" value="ECO:0007669"/>
    <property type="project" value="UniProtKB-KW"/>
</dbReference>
<dbReference type="Gene3D" id="3.30.200.20">
    <property type="entry name" value="Phosphorylase Kinase, domain 1"/>
    <property type="match status" value="1"/>
</dbReference>
<dbReference type="InterPro" id="IPR000719">
    <property type="entry name" value="Prot_kinase_dom"/>
</dbReference>
<sequence>MHSAPDQFAAAGLAPRTEKDPTHVGGYRVVGRLGAGGMGVVYAAVDDGGAPLALKVVHRQYAADSEFRARFAREVDLLRRVTGTCVPGFRGADTKSARPWLGIEYVPGLTLKEHIDRHGPLSGDMLLGLAAGIAEALQVVHAAGIVHRDLKPGNVMLAPSGPKVLDFGIARAVEESAITRTGGLFGTPGWLAPEQYQGAEPAPQSDLFAWGGLVAYAATGRRPFGTGTPDELAIRTLEHEPDLAGLPEQLHALVAAAMAKDPARRPTATQALDAVTAMWTGGPQVTGEAATSVLPDLLLHRWTEVGRAEDTSTTWNSLAPPKRSRWRNRRVLVPVAAALALVLIGGAGAATWQLTTGDPEGGGGQGQSGGEGSGGGSGGAGGGSGFGGDDLADVDQGGANLRDADSGDDFSVGAVQVSNTSPETIEVATRQAHSDGGALIGDWEPQLTISFSAAEREGDDVVFSGSAEYLRDTGSYTLHTQDFQAMDFRLEEEDVQNLYNRDWDKFYRSTDSEVLTTLDTDKSTDDFTFTIHDVPPQNENPAASPVTPYEMRYLRYEPPEELWGHTLTEQERGAYGVCYQEGSEWHDQEPIGDGEGGGGLPCG</sequence>
<feature type="region of interest" description="Disordered" evidence="6">
    <location>
        <begin position="584"/>
        <end position="603"/>
    </location>
</feature>
<dbReference type="PANTHER" id="PTHR43289">
    <property type="entry name" value="MITOGEN-ACTIVATED PROTEIN KINASE KINASE KINASE 20-RELATED"/>
    <property type="match status" value="1"/>
</dbReference>
<keyword evidence="9" id="KW-0723">Serine/threonine-protein kinase</keyword>
<evidence type="ECO:0000256" key="1">
    <source>
        <dbReference type="ARBA" id="ARBA00022679"/>
    </source>
</evidence>
<gene>
    <name evidence="9" type="ORF">CLV63_12679</name>
</gene>
<keyword evidence="3 9" id="KW-0418">Kinase</keyword>
<evidence type="ECO:0000256" key="5">
    <source>
        <dbReference type="PROSITE-ProRule" id="PRU10141"/>
    </source>
</evidence>
<evidence type="ECO:0000313" key="10">
    <source>
        <dbReference type="Proteomes" id="UP000240542"/>
    </source>
</evidence>
<dbReference type="PROSITE" id="PS50011">
    <property type="entry name" value="PROTEIN_KINASE_DOM"/>
    <property type="match status" value="1"/>
</dbReference>
<keyword evidence="2 5" id="KW-0547">Nucleotide-binding</keyword>
<evidence type="ECO:0000256" key="3">
    <source>
        <dbReference type="ARBA" id="ARBA00022777"/>
    </source>
</evidence>
<dbReference type="EMBL" id="PYGA01000026">
    <property type="protein sequence ID" value="PSK89443.1"/>
    <property type="molecule type" value="Genomic_DNA"/>
</dbReference>
<feature type="binding site" evidence="5">
    <location>
        <position position="55"/>
    </location>
    <ligand>
        <name>ATP</name>
        <dbReference type="ChEBI" id="CHEBI:30616"/>
    </ligand>
</feature>
<reference evidence="9 10" key="1">
    <citation type="submission" date="2018-03" db="EMBL/GenBank/DDBJ databases">
        <title>Genomic Encyclopedia of Archaeal and Bacterial Type Strains, Phase II (KMG-II): from individual species to whole genera.</title>
        <authorList>
            <person name="Goeker M."/>
        </authorList>
    </citation>
    <scope>NUCLEOTIDE SEQUENCE [LARGE SCALE GENOMIC DNA]</scope>
    <source>
        <strain evidence="9 10">DSM 45312</strain>
    </source>
</reference>
<dbReference type="PROSITE" id="PS00108">
    <property type="entry name" value="PROTEIN_KINASE_ST"/>
    <property type="match status" value="1"/>
</dbReference>
<proteinExistence type="predicted"/>
<keyword evidence="4 5" id="KW-0067">ATP-binding</keyword>
<feature type="compositionally biased region" description="Gly residues" evidence="6">
    <location>
        <begin position="593"/>
        <end position="603"/>
    </location>
</feature>
<feature type="region of interest" description="Disordered" evidence="6">
    <location>
        <begin position="354"/>
        <end position="423"/>
    </location>
</feature>
<evidence type="ECO:0000256" key="6">
    <source>
        <dbReference type="SAM" id="MobiDB-lite"/>
    </source>
</evidence>
<dbReference type="InterPro" id="IPR011009">
    <property type="entry name" value="Kinase-like_dom_sf"/>
</dbReference>
<feature type="compositionally biased region" description="Gly residues" evidence="6">
    <location>
        <begin position="359"/>
        <end position="388"/>
    </location>
</feature>
<evidence type="ECO:0000256" key="7">
    <source>
        <dbReference type="SAM" id="Phobius"/>
    </source>
</evidence>
<dbReference type="SUPFAM" id="SSF56112">
    <property type="entry name" value="Protein kinase-like (PK-like)"/>
    <property type="match status" value="1"/>
</dbReference>
<feature type="transmembrane region" description="Helical" evidence="7">
    <location>
        <begin position="331"/>
        <end position="352"/>
    </location>
</feature>
<dbReference type="Gene3D" id="1.10.510.10">
    <property type="entry name" value="Transferase(Phosphotransferase) domain 1"/>
    <property type="match status" value="1"/>
</dbReference>
<dbReference type="AlphaFoldDB" id="A0A2P8CWT4"/>
<dbReference type="CDD" id="cd14014">
    <property type="entry name" value="STKc_PknB_like"/>
    <property type="match status" value="1"/>
</dbReference>
<dbReference type="Pfam" id="PF00069">
    <property type="entry name" value="Pkinase"/>
    <property type="match status" value="1"/>
</dbReference>
<dbReference type="InterPro" id="IPR017441">
    <property type="entry name" value="Protein_kinase_ATP_BS"/>
</dbReference>
<keyword evidence="10" id="KW-1185">Reference proteome</keyword>
<dbReference type="InterPro" id="IPR008271">
    <property type="entry name" value="Ser/Thr_kinase_AS"/>
</dbReference>
<accession>A0A2P8CWT4</accession>
<keyword evidence="7" id="KW-0812">Transmembrane</keyword>
<evidence type="ECO:0000313" key="9">
    <source>
        <dbReference type="EMBL" id="PSK89443.1"/>
    </source>
</evidence>
<dbReference type="RefSeq" id="WP_245929114.1">
    <property type="nucleotide sequence ID" value="NZ_PYGA01000026.1"/>
</dbReference>
<keyword evidence="7" id="KW-0472">Membrane</keyword>
<dbReference type="Proteomes" id="UP000240542">
    <property type="component" value="Unassembled WGS sequence"/>
</dbReference>
<organism evidence="9 10">
    <name type="scientific">Murinocardiopsis flavida</name>
    <dbReference type="NCBI Taxonomy" id="645275"/>
    <lineage>
        <taxon>Bacteria</taxon>
        <taxon>Bacillati</taxon>
        <taxon>Actinomycetota</taxon>
        <taxon>Actinomycetes</taxon>
        <taxon>Streptosporangiales</taxon>
        <taxon>Nocardiopsidaceae</taxon>
        <taxon>Murinocardiopsis</taxon>
    </lineage>
</organism>
<keyword evidence="1" id="KW-0808">Transferase</keyword>
<comment type="caution">
    <text evidence="9">The sequence shown here is derived from an EMBL/GenBank/DDBJ whole genome shotgun (WGS) entry which is preliminary data.</text>
</comment>
<dbReference type="GO" id="GO:0005524">
    <property type="term" value="F:ATP binding"/>
    <property type="evidence" value="ECO:0007669"/>
    <property type="project" value="UniProtKB-UniRule"/>
</dbReference>